<reference evidence="1 2" key="2">
    <citation type="submission" date="2020-03" db="EMBL/GenBank/DDBJ databases">
        <authorList>
            <person name="Ichikawa N."/>
            <person name="Kimura A."/>
            <person name="Kitahashi Y."/>
            <person name="Uohara A."/>
        </authorList>
    </citation>
    <scope>NUCLEOTIDE SEQUENCE [LARGE SCALE GENOMIC DNA]</scope>
    <source>
        <strain evidence="1 2">NBRC 108638</strain>
    </source>
</reference>
<evidence type="ECO:0000313" key="1">
    <source>
        <dbReference type="EMBL" id="GFJ93364.1"/>
    </source>
</evidence>
<protein>
    <submittedName>
        <fullName evidence="1">Uncharacterized protein</fullName>
    </submittedName>
</protein>
<dbReference type="Proteomes" id="UP000482960">
    <property type="component" value="Unassembled WGS sequence"/>
</dbReference>
<dbReference type="AlphaFoldDB" id="A0A6V8LAJ1"/>
<reference evidence="1 2" key="1">
    <citation type="submission" date="2020-03" db="EMBL/GenBank/DDBJ databases">
        <title>Whole genome shotgun sequence of Phytohabitans rumicis NBRC 108638.</title>
        <authorList>
            <person name="Komaki H."/>
            <person name="Tamura T."/>
        </authorList>
    </citation>
    <scope>NUCLEOTIDE SEQUENCE [LARGE SCALE GENOMIC DNA]</scope>
    <source>
        <strain evidence="1 2">NBRC 108638</strain>
    </source>
</reference>
<accession>A0A6V8LAJ1</accession>
<comment type="caution">
    <text evidence="1">The sequence shown here is derived from an EMBL/GenBank/DDBJ whole genome shotgun (WGS) entry which is preliminary data.</text>
</comment>
<dbReference type="EMBL" id="BLPG01000001">
    <property type="protein sequence ID" value="GFJ93364.1"/>
    <property type="molecule type" value="Genomic_DNA"/>
</dbReference>
<proteinExistence type="predicted"/>
<name>A0A6V8LAJ1_9ACTN</name>
<evidence type="ECO:0000313" key="2">
    <source>
        <dbReference type="Proteomes" id="UP000482960"/>
    </source>
</evidence>
<gene>
    <name evidence="1" type="ORF">Prum_070060</name>
</gene>
<dbReference type="RefSeq" id="WP_173080009.1">
    <property type="nucleotide sequence ID" value="NZ_BAABJB010000065.1"/>
</dbReference>
<organism evidence="1 2">
    <name type="scientific">Phytohabitans rumicis</name>
    <dbReference type="NCBI Taxonomy" id="1076125"/>
    <lineage>
        <taxon>Bacteria</taxon>
        <taxon>Bacillati</taxon>
        <taxon>Actinomycetota</taxon>
        <taxon>Actinomycetes</taxon>
        <taxon>Micromonosporales</taxon>
        <taxon>Micromonosporaceae</taxon>
    </lineage>
</organism>
<keyword evidence="2" id="KW-1185">Reference proteome</keyword>
<sequence>MSDDESVRAVEVWLLGGPVDGRIQLVELDTTGSLPVTVVLPQTGSYLGTVDGPAHRVDHVYRRTDDIDGLPVYQYESGRQSA</sequence>